<evidence type="ECO:0000313" key="2">
    <source>
        <dbReference type="Proteomes" id="UP000620327"/>
    </source>
</evidence>
<sequence>MEKIKVIFLDVDGVLNSDRTVRKTQGGYTFVDNRQMKNLKHIINMTGAKVVLSSDWRYDRDDPRYNGDYLELEAELLKYGIRLYGFTPELPSCHRGMEIDCWLKEHSEVGDFVILDDRADIEPNKDHWVQTVMRRGLGVEEAESAIHILNGK</sequence>
<comment type="caution">
    <text evidence="1">The sequence shown here is derived from an EMBL/GenBank/DDBJ whole genome shotgun (WGS) entry which is preliminary data.</text>
</comment>
<name>A0A923MH33_9FIRM</name>
<organism evidence="1 2">
    <name type="scientific">Dysosmobacter segnis</name>
    <dbReference type="NCBI Taxonomy" id="2763042"/>
    <lineage>
        <taxon>Bacteria</taxon>
        <taxon>Bacillati</taxon>
        <taxon>Bacillota</taxon>
        <taxon>Clostridia</taxon>
        <taxon>Eubacteriales</taxon>
        <taxon>Oscillospiraceae</taxon>
        <taxon>Dysosmobacter</taxon>
    </lineage>
</organism>
<dbReference type="AlphaFoldDB" id="A0A923MH33"/>
<accession>A0A923MH33</accession>
<evidence type="ECO:0000313" key="1">
    <source>
        <dbReference type="EMBL" id="MBC5769498.1"/>
    </source>
</evidence>
<protein>
    <submittedName>
        <fullName evidence="1">Uncharacterized protein</fullName>
    </submittedName>
</protein>
<reference evidence="1" key="1">
    <citation type="submission" date="2020-08" db="EMBL/GenBank/DDBJ databases">
        <title>Genome public.</title>
        <authorList>
            <person name="Liu C."/>
            <person name="Sun Q."/>
        </authorList>
    </citation>
    <scope>NUCLEOTIDE SEQUENCE</scope>
    <source>
        <strain evidence="1">BX15</strain>
    </source>
</reference>
<dbReference type="EMBL" id="JACOQI010000002">
    <property type="protein sequence ID" value="MBC5769498.1"/>
    <property type="molecule type" value="Genomic_DNA"/>
</dbReference>
<dbReference type="Pfam" id="PF18143">
    <property type="entry name" value="HAD_SAK_2"/>
    <property type="match status" value="1"/>
</dbReference>
<dbReference type="Proteomes" id="UP000620327">
    <property type="component" value="Unassembled WGS sequence"/>
</dbReference>
<gene>
    <name evidence="1" type="ORF">H8Z83_04075</name>
</gene>
<proteinExistence type="predicted"/>
<keyword evidence="2" id="KW-1185">Reference proteome</keyword>
<dbReference type="RefSeq" id="WP_187013843.1">
    <property type="nucleotide sequence ID" value="NZ_JACOQI010000002.1"/>
</dbReference>